<evidence type="ECO:0000313" key="3">
    <source>
        <dbReference type="Proteomes" id="UP000028933"/>
    </source>
</evidence>
<dbReference type="AlphaFoldDB" id="A0A077ED02"/>
<name>A0A077ED02_9FLAO</name>
<dbReference type="KEGG" id="eao:BD94_0239"/>
<evidence type="ECO:0000256" key="1">
    <source>
        <dbReference type="SAM" id="Phobius"/>
    </source>
</evidence>
<feature type="transmembrane region" description="Helical" evidence="1">
    <location>
        <begin position="156"/>
        <end position="173"/>
    </location>
</feature>
<gene>
    <name evidence="2" type="ORF">BD94_0239</name>
</gene>
<dbReference type="Proteomes" id="UP000028933">
    <property type="component" value="Chromosome"/>
</dbReference>
<accession>A0A077ED02</accession>
<reference evidence="2" key="1">
    <citation type="journal article" date="2013" name="Lancet">
        <title>First case of E anophelis outbreak in an intensive-care unit.</title>
        <authorList>
            <person name="Teo J."/>
            <person name="Tan S.Y."/>
            <person name="Tay M."/>
            <person name="Ding Y."/>
            <person name="Kjelleberg S."/>
            <person name="Givskov M."/>
            <person name="Lin R.T."/>
            <person name="Yang L."/>
        </authorList>
    </citation>
    <scope>NUCLEOTIDE SEQUENCE [LARGE SCALE GENOMIC DNA]</scope>
    <source>
        <strain evidence="2">NUHP1</strain>
    </source>
</reference>
<keyword evidence="1" id="KW-0472">Membrane</keyword>
<dbReference type="eggNOG" id="ENOG502ZZJF">
    <property type="taxonomic scope" value="Bacteria"/>
</dbReference>
<keyword evidence="1" id="KW-1133">Transmembrane helix</keyword>
<evidence type="ECO:0000313" key="2">
    <source>
        <dbReference type="EMBL" id="AIL44014.1"/>
    </source>
</evidence>
<sequence>MNILERKQIQKYLEDKRLPLDIYLEIEDHIISQIEELEHEGIGFQEAFLQIKTKWKKELSFQNFSFSDLRAVPKIVAKIRSAYMRELIPRIFIISFSVLLMFILGAYQLDKRNFDIFYTIVFTGFICIPTVIHIVNYKILIMRTNHRGKPLNAFDVIVDSCYGLSILPLATMMNTSKNAEMFYNVFHVSETSLLSKILTLGMPLYFSSVCLFAAFVFMKYKREVAKMKLA</sequence>
<feature type="transmembrane region" description="Helical" evidence="1">
    <location>
        <begin position="115"/>
        <end position="135"/>
    </location>
</feature>
<feature type="transmembrane region" description="Helical" evidence="1">
    <location>
        <begin position="193"/>
        <end position="218"/>
    </location>
</feature>
<feature type="transmembrane region" description="Helical" evidence="1">
    <location>
        <begin position="87"/>
        <end position="109"/>
    </location>
</feature>
<reference evidence="2" key="2">
    <citation type="journal article" date="2015" name="Genome Biol. Evol.">
        <title>Complete Genome Sequence and Transcriptomic Analysis of the Novel Pathogen Elizabethkingia anophelis in Response to Oxidative Stress.</title>
        <authorList>
            <person name="Li Y."/>
            <person name="Liu Y."/>
            <person name="Chew S.C."/>
            <person name="Tay M."/>
            <person name="Salido M.M."/>
            <person name="Teo J."/>
            <person name="Lauro F.M."/>
            <person name="Givskov M."/>
            <person name="Yang L."/>
        </authorList>
    </citation>
    <scope>NUCLEOTIDE SEQUENCE</scope>
    <source>
        <strain evidence="2">NUHP1</strain>
    </source>
</reference>
<organism evidence="2 3">
    <name type="scientific">Elizabethkingia anophelis NUHP1</name>
    <dbReference type="NCBI Taxonomy" id="1338011"/>
    <lineage>
        <taxon>Bacteria</taxon>
        <taxon>Pseudomonadati</taxon>
        <taxon>Bacteroidota</taxon>
        <taxon>Flavobacteriia</taxon>
        <taxon>Flavobacteriales</taxon>
        <taxon>Weeksellaceae</taxon>
        <taxon>Elizabethkingia</taxon>
    </lineage>
</organism>
<dbReference type="EMBL" id="CP007547">
    <property type="protein sequence ID" value="AIL44014.1"/>
    <property type="molecule type" value="Genomic_DNA"/>
</dbReference>
<proteinExistence type="predicted"/>
<protein>
    <submittedName>
        <fullName evidence="2">Uncharacterized protein</fullName>
    </submittedName>
</protein>
<dbReference type="STRING" id="1338011.BD94_0239"/>
<keyword evidence="1" id="KW-0812">Transmembrane</keyword>
<dbReference type="HOGENOM" id="CLU_1155016_0_0_10"/>